<dbReference type="GO" id="GO:0006811">
    <property type="term" value="P:monoatomic ion transport"/>
    <property type="evidence" value="ECO:0007669"/>
    <property type="project" value="InterPro"/>
</dbReference>
<organism evidence="3 4">
    <name type="scientific">Rotaria sordida</name>
    <dbReference type="NCBI Taxonomy" id="392033"/>
    <lineage>
        <taxon>Eukaryota</taxon>
        <taxon>Metazoa</taxon>
        <taxon>Spiralia</taxon>
        <taxon>Gnathifera</taxon>
        <taxon>Rotifera</taxon>
        <taxon>Eurotatoria</taxon>
        <taxon>Bdelloidea</taxon>
        <taxon>Philodinida</taxon>
        <taxon>Philodinidae</taxon>
        <taxon>Rotaria</taxon>
    </lineage>
</organism>
<feature type="domain" description="Neurotransmitter-gated ion-channel transmembrane" evidence="2">
    <location>
        <begin position="5"/>
        <end position="56"/>
    </location>
</feature>
<reference evidence="3" key="1">
    <citation type="submission" date="2021-02" db="EMBL/GenBank/DDBJ databases">
        <authorList>
            <person name="Nowell W R."/>
        </authorList>
    </citation>
    <scope>NUCLEOTIDE SEQUENCE</scope>
</reference>
<dbReference type="Gene3D" id="1.20.58.390">
    <property type="entry name" value="Neurotransmitter-gated ion-channel transmembrane domain"/>
    <property type="match status" value="1"/>
</dbReference>
<dbReference type="Pfam" id="PF02932">
    <property type="entry name" value="Neur_chan_memb"/>
    <property type="match status" value="1"/>
</dbReference>
<sequence>ELRIIISQLAILTNHFRQVDKHDDESQDWQFVAMVIDRLCLIIFAIVMILFTVLTFFNA</sequence>
<name>A0A820HUQ9_9BILA</name>
<accession>A0A820HUQ9</accession>
<comment type="caution">
    <text evidence="3">The sequence shown here is derived from an EMBL/GenBank/DDBJ whole genome shotgun (WGS) entry which is preliminary data.</text>
</comment>
<keyword evidence="1" id="KW-0812">Transmembrane</keyword>
<dbReference type="InterPro" id="IPR038050">
    <property type="entry name" value="Neuro_actylchol_rec"/>
</dbReference>
<dbReference type="EMBL" id="CAJOBE010032655">
    <property type="protein sequence ID" value="CAF4297493.1"/>
    <property type="molecule type" value="Genomic_DNA"/>
</dbReference>
<gene>
    <name evidence="3" type="ORF">FNK824_LOCUS40513</name>
</gene>
<feature type="transmembrane region" description="Helical" evidence="1">
    <location>
        <begin position="39"/>
        <end position="57"/>
    </location>
</feature>
<proteinExistence type="predicted"/>
<evidence type="ECO:0000256" key="1">
    <source>
        <dbReference type="SAM" id="Phobius"/>
    </source>
</evidence>
<dbReference type="GO" id="GO:0016020">
    <property type="term" value="C:membrane"/>
    <property type="evidence" value="ECO:0007669"/>
    <property type="project" value="InterPro"/>
</dbReference>
<evidence type="ECO:0000313" key="4">
    <source>
        <dbReference type="Proteomes" id="UP000663874"/>
    </source>
</evidence>
<keyword evidence="1" id="KW-1133">Transmembrane helix</keyword>
<dbReference type="AlphaFoldDB" id="A0A820HUQ9"/>
<dbReference type="InterPro" id="IPR036719">
    <property type="entry name" value="Neuro-gated_channel_TM_sf"/>
</dbReference>
<dbReference type="SUPFAM" id="SSF90112">
    <property type="entry name" value="Neurotransmitter-gated ion-channel transmembrane pore"/>
    <property type="match status" value="1"/>
</dbReference>
<evidence type="ECO:0000259" key="2">
    <source>
        <dbReference type="Pfam" id="PF02932"/>
    </source>
</evidence>
<protein>
    <recommendedName>
        <fullName evidence="2">Neurotransmitter-gated ion-channel transmembrane domain-containing protein</fullName>
    </recommendedName>
</protein>
<dbReference type="Proteomes" id="UP000663874">
    <property type="component" value="Unassembled WGS sequence"/>
</dbReference>
<evidence type="ECO:0000313" key="3">
    <source>
        <dbReference type="EMBL" id="CAF4297493.1"/>
    </source>
</evidence>
<keyword evidence="1" id="KW-0472">Membrane</keyword>
<feature type="non-terminal residue" evidence="3">
    <location>
        <position position="1"/>
    </location>
</feature>
<dbReference type="InterPro" id="IPR006029">
    <property type="entry name" value="Neurotrans-gated_channel_TM"/>
</dbReference>